<protein>
    <recommendedName>
        <fullName evidence="3">KOW domain-containing protein</fullName>
    </recommendedName>
</protein>
<dbReference type="GeneID" id="77926835"/>
<evidence type="ECO:0000313" key="1">
    <source>
        <dbReference type="EMBL" id="UMO76298.1"/>
    </source>
</evidence>
<name>A0AA49BRW4_9CAUD</name>
<dbReference type="Proteomes" id="UP001202581">
    <property type="component" value="Segment"/>
</dbReference>
<dbReference type="KEGG" id="vg:77926835"/>
<gene>
    <name evidence="1" type="primary">117</name>
    <name evidence="1" type="ORF">SEA_TOMAS_117</name>
</gene>
<proteinExistence type="predicted"/>
<evidence type="ECO:0000313" key="2">
    <source>
        <dbReference type="Proteomes" id="UP001202581"/>
    </source>
</evidence>
<keyword evidence="2" id="KW-1185">Reference proteome</keyword>
<evidence type="ECO:0008006" key="3">
    <source>
        <dbReference type="Google" id="ProtNLM"/>
    </source>
</evidence>
<accession>A0AA49BRW4</accession>
<dbReference type="RefSeq" id="YP_010651237.1">
    <property type="nucleotide sequence ID" value="NC_070781.1"/>
</dbReference>
<dbReference type="EMBL" id="OL829978">
    <property type="protein sequence ID" value="UMO76298.1"/>
    <property type="molecule type" value="Genomic_DNA"/>
</dbReference>
<sequence>MAALSHNVGTKVTVTNGSYKNKTGVVKVQDGHKVIVMDKDNAVLFGAHDSMVKRA</sequence>
<organism evidence="1 2">
    <name type="scientific">Streptomyces phage Tomas</name>
    <dbReference type="NCBI Taxonomy" id="2914443"/>
    <lineage>
        <taxon>Viruses</taxon>
        <taxon>Duplodnaviria</taxon>
        <taxon>Heunggongvirae</taxon>
        <taxon>Uroviricota</taxon>
        <taxon>Caudoviricetes</taxon>
        <taxon>Stanwilliamsviridae</taxon>
        <taxon>Boydwoodruffvirinae</taxon>
        <taxon>Tomasvirus</taxon>
        <taxon>Tomasvirus tomas</taxon>
    </lineage>
</organism>
<reference evidence="1" key="1">
    <citation type="submission" date="2021-12" db="EMBL/GenBank/DDBJ databases">
        <authorList>
            <person name="Khadka S."/>
            <person name="Uribe D.A."/>
            <person name="Klipsch I.N."/>
            <person name="Rene S.R."/>
            <person name="Jimenez M.L."/>
            <person name="Saini B.K."/>
            <person name="Zugasti M."/>
            <person name="Bullon R.M."/>
            <person name="Sharp C.D."/>
            <person name="Kapinga K.O."/>
            <person name="Warner C.P."/>
            <person name="Sarinana J."/>
            <person name="Jimenez A."/>
            <person name="Layton S.R."/>
            <person name="Nayek S."/>
            <person name="Hughes L.E."/>
            <person name="Garlena R.A."/>
            <person name="Russell D.A."/>
            <person name="Jacobs-Sera D."/>
            <person name="Hatfull G.F."/>
        </authorList>
    </citation>
    <scope>NUCLEOTIDE SEQUENCE</scope>
</reference>